<organism evidence="2 3">
    <name type="scientific">Ambispora gerdemannii</name>
    <dbReference type="NCBI Taxonomy" id="144530"/>
    <lineage>
        <taxon>Eukaryota</taxon>
        <taxon>Fungi</taxon>
        <taxon>Fungi incertae sedis</taxon>
        <taxon>Mucoromycota</taxon>
        <taxon>Glomeromycotina</taxon>
        <taxon>Glomeromycetes</taxon>
        <taxon>Archaeosporales</taxon>
        <taxon>Ambisporaceae</taxon>
        <taxon>Ambispora</taxon>
    </lineage>
</organism>
<comment type="caution">
    <text evidence="2">The sequence shown here is derived from an EMBL/GenBank/DDBJ whole genome shotgun (WGS) entry which is preliminary data.</text>
</comment>
<proteinExistence type="predicted"/>
<reference evidence="2" key="1">
    <citation type="submission" date="2021-06" db="EMBL/GenBank/DDBJ databases">
        <authorList>
            <person name="Kallberg Y."/>
            <person name="Tangrot J."/>
            <person name="Rosling A."/>
        </authorList>
    </citation>
    <scope>NUCLEOTIDE SEQUENCE</scope>
    <source>
        <strain evidence="2">MT106</strain>
    </source>
</reference>
<feature type="compositionally biased region" description="Basic and acidic residues" evidence="1">
    <location>
        <begin position="122"/>
        <end position="139"/>
    </location>
</feature>
<protein>
    <submittedName>
        <fullName evidence="2">5485_t:CDS:1</fullName>
    </submittedName>
</protein>
<dbReference type="AlphaFoldDB" id="A0A9N9A8W3"/>
<dbReference type="OrthoDB" id="2383132at2759"/>
<sequence length="335" mass="39107">MSETQIRVALFEKKFSPDEISSPLSSSFASPSTNIWRNLQPVESLHGPQFWPTSKPLARKASDVASEHSGSRKQIKRFFTKIWKKVNSGDILAKKRSSSSTEKSEYSDNDETEEESLMEGIDISRFRDDLQEGSTRPRENSIQCSNTETKRVEEAHKSKKQNSIKNITPFLITDDLYILTSLIGFTPNKKAISRSHTISYSPRRNLNPRWTPDERIARRVQNVLFHIHVYWNWPLEFHIALPRDISFSVFKYTMGRILDQEIPSDFRVLYHTKRYGNDDVMRVGDERDDVLLEYLLRREKIRVVDNDGIWNVGMLIWRNDVEVTLFSKSLLKKKH</sequence>
<gene>
    <name evidence="2" type="ORF">AGERDE_LOCUS5380</name>
</gene>
<accession>A0A9N9A8W3</accession>
<evidence type="ECO:0000256" key="1">
    <source>
        <dbReference type="SAM" id="MobiDB-lite"/>
    </source>
</evidence>
<name>A0A9N9A8W3_9GLOM</name>
<evidence type="ECO:0000313" key="3">
    <source>
        <dbReference type="Proteomes" id="UP000789831"/>
    </source>
</evidence>
<evidence type="ECO:0000313" key="2">
    <source>
        <dbReference type="EMBL" id="CAG8523921.1"/>
    </source>
</evidence>
<dbReference type="Proteomes" id="UP000789831">
    <property type="component" value="Unassembled WGS sequence"/>
</dbReference>
<dbReference type="EMBL" id="CAJVPL010000716">
    <property type="protein sequence ID" value="CAG8523921.1"/>
    <property type="molecule type" value="Genomic_DNA"/>
</dbReference>
<feature type="compositionally biased region" description="Acidic residues" evidence="1">
    <location>
        <begin position="107"/>
        <end position="117"/>
    </location>
</feature>
<feature type="region of interest" description="Disordered" evidence="1">
    <location>
        <begin position="94"/>
        <end position="159"/>
    </location>
</feature>
<keyword evidence="3" id="KW-1185">Reference proteome</keyword>